<dbReference type="PANTHER" id="PTHR14255:SF3">
    <property type="entry name" value="SULFITE EXPORTER TAUE_SAFE FAMILY PROTEIN 5-RELATED"/>
    <property type="match status" value="1"/>
</dbReference>
<evidence type="ECO:0000256" key="4">
    <source>
        <dbReference type="ARBA" id="ARBA00022989"/>
    </source>
</evidence>
<keyword evidence="3 7" id="KW-0812">Transmembrane</keyword>
<comment type="similarity">
    <text evidence="2">Belongs to the 4-toluene sulfonate uptake permease (TSUP) (TC 2.A.102) family.</text>
</comment>
<keyword evidence="9" id="KW-1185">Reference proteome</keyword>
<sequence length="645" mass="68957">MLSGSMYQTLIDQPPGPVVHSRWAPPLRTCLRIFNCALAAASTGLLVVTLYLAFHPLRDPDPAAAGRDPSGVWPAVRDYVAEHSAGVKYGAFAVLFLHVTALGAALGLRGIHQAAYDAWLDDNEALARRTQSLFARTTRALTAGGAGSRWAEHLQSKFDVDDDEWSSAEAAARRLAPLKVPEGGLWWLLGPRQAHKPLFPLSARDIIGLILAALGLALSASGGLGGGGILVPLYLIVLQFDTYSAVALSNVTIVGGTITNLAVNVGRRHPLREGPLIDWDLILVMEPSTILGAILGTYVNHVLPPWITTLSLALLLGYITSNLVKKARALSAKDRERTRAERAARAELGAGGGDIYASISTSDLRRGADEDAEEEEEESVGQADVEQPLLGDEAGPRRLRKRDRVRRLATKALEHYQPELPWLKCGVLFALLACVVASDLLKTRFHCPSLAYWATVLSLIPVTLVVMLVARTYLIRKTKRREARGHEYAEGDVVWTARTTLLFPALCTGAGLAAGIFGVGGGIIKGPIMLEMGVLPEVTAATSATMILFTSVSASVVFVSLGVVPPDYGVALALLGLVFTAVGQALVIFLQARSGSRSLIVWIMTWAMGVSTLFLLGQGLSTTLKTFHAHQEWDFGGICGHGGSA</sequence>
<feature type="region of interest" description="Disordered" evidence="6">
    <location>
        <begin position="366"/>
        <end position="387"/>
    </location>
</feature>
<dbReference type="GO" id="GO:0016020">
    <property type="term" value="C:membrane"/>
    <property type="evidence" value="ECO:0007669"/>
    <property type="project" value="UniProtKB-SubCell"/>
</dbReference>
<dbReference type="AlphaFoldDB" id="A0AAD9IE48"/>
<feature type="transmembrane region" description="Helical" evidence="7">
    <location>
        <begin position="89"/>
        <end position="108"/>
    </location>
</feature>
<protein>
    <submittedName>
        <fullName evidence="8">Uncharacterized protein</fullName>
    </submittedName>
</protein>
<name>A0AAD9IE48_PROWI</name>
<feature type="transmembrane region" description="Helical" evidence="7">
    <location>
        <begin position="243"/>
        <end position="265"/>
    </location>
</feature>
<evidence type="ECO:0000313" key="9">
    <source>
        <dbReference type="Proteomes" id="UP001255856"/>
    </source>
</evidence>
<dbReference type="EMBL" id="JASFZW010000013">
    <property type="protein sequence ID" value="KAK2075763.1"/>
    <property type="molecule type" value="Genomic_DNA"/>
</dbReference>
<proteinExistence type="inferred from homology"/>
<dbReference type="Proteomes" id="UP001255856">
    <property type="component" value="Unassembled WGS sequence"/>
</dbReference>
<accession>A0AAD9IE48</accession>
<feature type="transmembrane region" description="Helical" evidence="7">
    <location>
        <begin position="305"/>
        <end position="324"/>
    </location>
</feature>
<feature type="transmembrane region" description="Helical" evidence="7">
    <location>
        <begin position="571"/>
        <end position="592"/>
    </location>
</feature>
<feature type="transmembrane region" description="Helical" evidence="7">
    <location>
        <begin position="544"/>
        <end position="564"/>
    </location>
</feature>
<evidence type="ECO:0000256" key="6">
    <source>
        <dbReference type="SAM" id="MobiDB-lite"/>
    </source>
</evidence>
<evidence type="ECO:0000256" key="5">
    <source>
        <dbReference type="ARBA" id="ARBA00023136"/>
    </source>
</evidence>
<feature type="transmembrane region" description="Helical" evidence="7">
    <location>
        <begin position="501"/>
        <end position="524"/>
    </location>
</feature>
<dbReference type="Pfam" id="PF01925">
    <property type="entry name" value="TauE"/>
    <property type="match status" value="2"/>
</dbReference>
<feature type="transmembrane region" description="Helical" evidence="7">
    <location>
        <begin position="206"/>
        <end position="237"/>
    </location>
</feature>
<dbReference type="GO" id="GO:0031464">
    <property type="term" value="C:Cul4A-RING E3 ubiquitin ligase complex"/>
    <property type="evidence" value="ECO:0007669"/>
    <property type="project" value="TreeGrafter"/>
</dbReference>
<dbReference type="InterPro" id="IPR002781">
    <property type="entry name" value="TM_pro_TauE-like"/>
</dbReference>
<feature type="transmembrane region" description="Helical" evidence="7">
    <location>
        <begin position="450"/>
        <end position="474"/>
    </location>
</feature>
<evidence type="ECO:0000313" key="8">
    <source>
        <dbReference type="EMBL" id="KAK2075763.1"/>
    </source>
</evidence>
<keyword evidence="5 7" id="KW-0472">Membrane</keyword>
<feature type="compositionally biased region" description="Acidic residues" evidence="6">
    <location>
        <begin position="370"/>
        <end position="379"/>
    </location>
</feature>
<feature type="transmembrane region" description="Helical" evidence="7">
    <location>
        <begin position="420"/>
        <end position="438"/>
    </location>
</feature>
<evidence type="ECO:0000256" key="7">
    <source>
        <dbReference type="SAM" id="Phobius"/>
    </source>
</evidence>
<feature type="transmembrane region" description="Helical" evidence="7">
    <location>
        <begin position="277"/>
        <end position="299"/>
    </location>
</feature>
<comment type="subcellular location">
    <subcellularLocation>
        <location evidence="1">Membrane</location>
        <topology evidence="1">Multi-pass membrane protein</topology>
    </subcellularLocation>
</comment>
<comment type="caution">
    <text evidence="8">The sequence shown here is derived from an EMBL/GenBank/DDBJ whole genome shotgun (WGS) entry which is preliminary data.</text>
</comment>
<gene>
    <name evidence="8" type="ORF">QBZ16_001504</name>
</gene>
<organism evidence="8 9">
    <name type="scientific">Prototheca wickerhamii</name>
    <dbReference type="NCBI Taxonomy" id="3111"/>
    <lineage>
        <taxon>Eukaryota</taxon>
        <taxon>Viridiplantae</taxon>
        <taxon>Chlorophyta</taxon>
        <taxon>core chlorophytes</taxon>
        <taxon>Trebouxiophyceae</taxon>
        <taxon>Chlorellales</taxon>
        <taxon>Chlorellaceae</taxon>
        <taxon>Prototheca</taxon>
    </lineage>
</organism>
<evidence type="ECO:0000256" key="2">
    <source>
        <dbReference type="ARBA" id="ARBA00009142"/>
    </source>
</evidence>
<dbReference type="GO" id="GO:0016567">
    <property type="term" value="P:protein ubiquitination"/>
    <property type="evidence" value="ECO:0007669"/>
    <property type="project" value="TreeGrafter"/>
</dbReference>
<dbReference type="PANTHER" id="PTHR14255">
    <property type="entry name" value="CEREBLON"/>
    <property type="match status" value="1"/>
</dbReference>
<evidence type="ECO:0000256" key="3">
    <source>
        <dbReference type="ARBA" id="ARBA00022692"/>
    </source>
</evidence>
<evidence type="ECO:0000256" key="1">
    <source>
        <dbReference type="ARBA" id="ARBA00004141"/>
    </source>
</evidence>
<feature type="transmembrane region" description="Helical" evidence="7">
    <location>
        <begin position="598"/>
        <end position="616"/>
    </location>
</feature>
<reference evidence="8" key="1">
    <citation type="submission" date="2021-01" db="EMBL/GenBank/DDBJ databases">
        <authorList>
            <person name="Eckstrom K.M.E."/>
        </authorList>
    </citation>
    <scope>NUCLEOTIDE SEQUENCE</scope>
    <source>
        <strain evidence="8">UVCC 0001</strain>
    </source>
</reference>
<feature type="transmembrane region" description="Helical" evidence="7">
    <location>
        <begin position="33"/>
        <end position="54"/>
    </location>
</feature>
<keyword evidence="4 7" id="KW-1133">Transmembrane helix</keyword>